<accession>D1QRB3</accession>
<organism evidence="1 2">
    <name type="scientific">Segatella oris F0302</name>
    <dbReference type="NCBI Taxonomy" id="649760"/>
    <lineage>
        <taxon>Bacteria</taxon>
        <taxon>Pseudomonadati</taxon>
        <taxon>Bacteroidota</taxon>
        <taxon>Bacteroidia</taxon>
        <taxon>Bacteroidales</taxon>
        <taxon>Prevotellaceae</taxon>
        <taxon>Segatella</taxon>
    </lineage>
</organism>
<dbReference type="STRING" id="649760.HMPREF0971_01517"/>
<evidence type="ECO:0000313" key="2">
    <source>
        <dbReference type="Proteomes" id="UP000004079"/>
    </source>
</evidence>
<dbReference type="HOGENOM" id="CLU_3274625_0_0_10"/>
<proteinExistence type="predicted"/>
<name>D1QRB3_9BACT</name>
<sequence>MKSLLGFSLMEECSRLLLCAILFTCCLHISKKTLNIADEIR</sequence>
<reference evidence="1 2" key="1">
    <citation type="submission" date="2009-11" db="EMBL/GenBank/DDBJ databases">
        <authorList>
            <person name="Weinstock G."/>
            <person name="Sodergren E."/>
            <person name="Clifton S."/>
            <person name="Fulton L."/>
            <person name="Fulton B."/>
            <person name="Courtney L."/>
            <person name="Fronick C."/>
            <person name="Harrison M."/>
            <person name="Strong C."/>
            <person name="Farmer C."/>
            <person name="Delahaunty K."/>
            <person name="Markovic C."/>
            <person name="Hall O."/>
            <person name="Minx P."/>
            <person name="Tomlinson C."/>
            <person name="Mitreva M."/>
            <person name="Nelson J."/>
            <person name="Hou S."/>
            <person name="Wollam A."/>
            <person name="Pepin K.H."/>
            <person name="Johnson M."/>
            <person name="Bhonagiri V."/>
            <person name="Nash W.E."/>
            <person name="Warren W."/>
            <person name="Chinwalla A."/>
            <person name="Mardis E.R."/>
            <person name="Wilson R.K."/>
        </authorList>
    </citation>
    <scope>NUCLEOTIDE SEQUENCE [LARGE SCALE GENOMIC DNA]</scope>
    <source>
        <strain evidence="1 2">F0302</strain>
    </source>
</reference>
<gene>
    <name evidence="1" type="ORF">HMPREF0971_01517</name>
</gene>
<dbReference type="Proteomes" id="UP000004079">
    <property type="component" value="Unassembled WGS sequence"/>
</dbReference>
<comment type="caution">
    <text evidence="1">The sequence shown here is derived from an EMBL/GenBank/DDBJ whole genome shotgun (WGS) entry which is preliminary data.</text>
</comment>
<dbReference type="AlphaFoldDB" id="D1QRB3"/>
<dbReference type="EMBL" id="ACUZ02000027">
    <property type="protein sequence ID" value="EFB32237.1"/>
    <property type="molecule type" value="Genomic_DNA"/>
</dbReference>
<evidence type="ECO:0000313" key="1">
    <source>
        <dbReference type="EMBL" id="EFB32237.1"/>
    </source>
</evidence>
<protein>
    <submittedName>
        <fullName evidence="1">Uncharacterized protein</fullName>
    </submittedName>
</protein>